<dbReference type="Gene3D" id="3.90.79.10">
    <property type="entry name" value="Nucleoside Triphosphate Pyrophosphohydrolase"/>
    <property type="match status" value="1"/>
</dbReference>
<dbReference type="Gene3D" id="2.20.70.10">
    <property type="match status" value="1"/>
</dbReference>
<protein>
    <submittedName>
        <fullName evidence="2">ADP-ribose pyrophosphatase YjhB (NUDIX family)</fullName>
    </submittedName>
</protein>
<comment type="caution">
    <text evidence="2">The sequence shown here is derived from an EMBL/GenBank/DDBJ whole genome shotgun (WGS) entry which is preliminary data.</text>
</comment>
<evidence type="ECO:0000259" key="1">
    <source>
        <dbReference type="PROSITE" id="PS51462"/>
    </source>
</evidence>
<dbReference type="Pfam" id="PF14803">
    <property type="entry name" value="Zn_ribbon_Nudix"/>
    <property type="match status" value="1"/>
</dbReference>
<dbReference type="PANTHER" id="PTHR43222">
    <property type="entry name" value="NUDIX HYDROLASE 23"/>
    <property type="match status" value="1"/>
</dbReference>
<dbReference type="EMBL" id="JACHWY010000001">
    <property type="protein sequence ID" value="MBB3046658.1"/>
    <property type="molecule type" value="Genomic_DNA"/>
</dbReference>
<dbReference type="Proteomes" id="UP000537130">
    <property type="component" value="Unassembled WGS sequence"/>
</dbReference>
<feature type="domain" description="Nudix hydrolase" evidence="1">
    <location>
        <begin position="36"/>
        <end position="159"/>
    </location>
</feature>
<proteinExistence type="predicted"/>
<reference evidence="2 3" key="1">
    <citation type="submission" date="2020-08" db="EMBL/GenBank/DDBJ databases">
        <title>Genomic Encyclopedia of Type Strains, Phase III (KMG-III): the genomes of soil and plant-associated and newly described type strains.</title>
        <authorList>
            <person name="Whitman W."/>
        </authorList>
    </citation>
    <scope>NUCLEOTIDE SEQUENCE [LARGE SCALE GENOMIC DNA]</scope>
    <source>
        <strain evidence="2 3">CECT 8654</strain>
    </source>
</reference>
<keyword evidence="3" id="KW-1185">Reference proteome</keyword>
<accession>A0A7W4W398</accession>
<dbReference type="InterPro" id="IPR000086">
    <property type="entry name" value="NUDIX_hydrolase_dom"/>
</dbReference>
<evidence type="ECO:0000313" key="3">
    <source>
        <dbReference type="Proteomes" id="UP000537130"/>
    </source>
</evidence>
<name>A0A7W4W398_9GAMM</name>
<organism evidence="2 3">
    <name type="scientific">Litorivivens lipolytica</name>
    <dbReference type="NCBI Taxonomy" id="1524264"/>
    <lineage>
        <taxon>Bacteria</taxon>
        <taxon>Pseudomonadati</taxon>
        <taxon>Pseudomonadota</taxon>
        <taxon>Gammaproteobacteria</taxon>
        <taxon>Litorivivens</taxon>
    </lineage>
</organism>
<dbReference type="PROSITE" id="PS51462">
    <property type="entry name" value="NUDIX"/>
    <property type="match status" value="1"/>
</dbReference>
<dbReference type="Pfam" id="PF00293">
    <property type="entry name" value="NUDIX"/>
    <property type="match status" value="1"/>
</dbReference>
<dbReference type="PANTHER" id="PTHR43222:SF2">
    <property type="entry name" value="NUDIX HYDROLASE 23, CHLOROPLASTIC"/>
    <property type="match status" value="1"/>
</dbReference>
<dbReference type="AlphaFoldDB" id="A0A7W4W398"/>
<dbReference type="CDD" id="cd04511">
    <property type="entry name" value="NUDIX_Hydrolase"/>
    <property type="match status" value="1"/>
</dbReference>
<dbReference type="SUPFAM" id="SSF55811">
    <property type="entry name" value="Nudix"/>
    <property type="match status" value="1"/>
</dbReference>
<dbReference type="InterPro" id="IPR029401">
    <property type="entry name" value="Nudix_N"/>
</dbReference>
<gene>
    <name evidence="2" type="ORF">FHR99_000894</name>
</gene>
<dbReference type="GO" id="GO:0003824">
    <property type="term" value="F:catalytic activity"/>
    <property type="evidence" value="ECO:0007669"/>
    <property type="project" value="UniProtKB-ARBA"/>
</dbReference>
<evidence type="ECO:0000313" key="2">
    <source>
        <dbReference type="EMBL" id="MBB3046658.1"/>
    </source>
</evidence>
<dbReference type="InterPro" id="IPR015797">
    <property type="entry name" value="NUDIX_hydrolase-like_dom_sf"/>
</dbReference>
<sequence>MNYCSECGKSVDKRIPEGDDRPRYICDHCNIIHYQNPRVVVGCLITAGDKILMCRRAIEPRKNYWTLPAGFMENGETMLQGALRESQEEACAEVKGETLYRLFDIPHINQVYVFYRGELKDGAFAAGPESLEVQLFDESEIPWKDIAFPVVTDLLTEYLDDRKKGVFPVRVDQPSPLWAEHTGWNKR</sequence>
<dbReference type="RefSeq" id="WP_183409341.1">
    <property type="nucleotide sequence ID" value="NZ_JACHWY010000001.1"/>
</dbReference>